<dbReference type="InterPro" id="IPR001623">
    <property type="entry name" value="DnaJ_domain"/>
</dbReference>
<dbReference type="CDD" id="cd06257">
    <property type="entry name" value="DnaJ"/>
    <property type="match status" value="1"/>
</dbReference>
<dbReference type="PANTHER" id="PTHR45168:SF1">
    <property type="entry name" value="DNAJ HOMOLOG SUBFAMILY B MEMBER 2"/>
    <property type="match status" value="1"/>
</dbReference>
<dbReference type="InterPro" id="IPR043183">
    <property type="entry name" value="DNJB2/6-like"/>
</dbReference>
<dbReference type="InterPro" id="IPR036869">
    <property type="entry name" value="J_dom_sf"/>
</dbReference>
<reference evidence="4" key="1">
    <citation type="submission" date="2005-09" db="EMBL/GenBank/DDBJ databases">
        <authorList>
            <person name="Mural R.J."/>
            <person name="Li P.W."/>
            <person name="Adams M.D."/>
            <person name="Amanatides P.G."/>
            <person name="Baden-Tillson H."/>
            <person name="Barnstead M."/>
            <person name="Chin S.H."/>
            <person name="Dew I."/>
            <person name="Evans C.A."/>
            <person name="Ferriera S."/>
            <person name="Flanigan M."/>
            <person name="Fosler C."/>
            <person name="Glodek A."/>
            <person name="Gu Z."/>
            <person name="Holt R.A."/>
            <person name="Jennings D."/>
            <person name="Kraft C.L."/>
            <person name="Lu F."/>
            <person name="Nguyen T."/>
            <person name="Nusskern D.R."/>
            <person name="Pfannkoch C.M."/>
            <person name="Sitter C."/>
            <person name="Sutton G.G."/>
            <person name="Venter J.C."/>
            <person name="Wang Z."/>
            <person name="Woodage T."/>
            <person name="Zheng X.H."/>
            <person name="Zhong F."/>
        </authorList>
    </citation>
    <scope>NUCLEOTIDE SEQUENCE [LARGE SCALE GENOMIC DNA]</scope>
    <source>
        <strain>BN</strain>
        <strain evidence="4">Sprague-Dawley</strain>
    </source>
</reference>
<accession>A6JW02</accession>
<dbReference type="GO" id="GO:0005737">
    <property type="term" value="C:cytoplasm"/>
    <property type="evidence" value="ECO:0007669"/>
    <property type="project" value="UniProtKB-ARBA"/>
</dbReference>
<dbReference type="Pfam" id="PF00226">
    <property type="entry name" value="DnaJ"/>
    <property type="match status" value="1"/>
</dbReference>
<proteinExistence type="predicted"/>
<dbReference type="EMBL" id="CH474004">
    <property type="protein sequence ID" value="EDL75413.1"/>
    <property type="molecule type" value="Genomic_DNA"/>
</dbReference>
<dbReference type="Gene3D" id="1.10.287.110">
    <property type="entry name" value="DnaJ domain"/>
    <property type="match status" value="1"/>
</dbReference>
<feature type="domain" description="J" evidence="2">
    <location>
        <begin position="3"/>
        <end position="69"/>
    </location>
</feature>
<sequence length="216" mass="23761">MASYYEILDVPRSASPDDIKKAYRKKALQWHPDKNPDNKEFAEKKFKEVAEAYEVLSDKHKREIYDRYGREGLTGAGSGPSRSETGGMEPGFTFTFRSPEEVFREFFGSGDPFSELFDDLGAFSELQNQGSRLTGPFFTFSSSFPGNSDFSSSSFSFSPGAGAFRSVSTPLFLIINSSSMSHLSSCLGSPRPARGLVEQAVTGLCNTGPLRPIKAR</sequence>
<dbReference type="GO" id="GO:0030544">
    <property type="term" value="F:Hsp70 protein binding"/>
    <property type="evidence" value="ECO:0007669"/>
    <property type="project" value="InterPro"/>
</dbReference>
<evidence type="ECO:0000313" key="3">
    <source>
        <dbReference type="EMBL" id="EDL75413.1"/>
    </source>
</evidence>
<evidence type="ECO:0000313" key="4">
    <source>
        <dbReference type="Proteomes" id="UP000234681"/>
    </source>
</evidence>
<organism evidence="3 4">
    <name type="scientific">Rattus norvegicus</name>
    <name type="common">Rat</name>
    <dbReference type="NCBI Taxonomy" id="10116"/>
    <lineage>
        <taxon>Eukaryota</taxon>
        <taxon>Metazoa</taxon>
        <taxon>Chordata</taxon>
        <taxon>Craniata</taxon>
        <taxon>Vertebrata</taxon>
        <taxon>Euteleostomi</taxon>
        <taxon>Mammalia</taxon>
        <taxon>Eutheria</taxon>
        <taxon>Euarchontoglires</taxon>
        <taxon>Glires</taxon>
        <taxon>Rodentia</taxon>
        <taxon>Myomorpha</taxon>
        <taxon>Muroidea</taxon>
        <taxon>Muridae</taxon>
        <taxon>Murinae</taxon>
        <taxon>Rattus</taxon>
    </lineage>
</organism>
<dbReference type="GO" id="GO:0051082">
    <property type="term" value="F:unfolded protein binding"/>
    <property type="evidence" value="ECO:0007669"/>
    <property type="project" value="InterPro"/>
</dbReference>
<dbReference type="AlphaFoldDB" id="A6JW02"/>
<dbReference type="PROSITE" id="PS00636">
    <property type="entry name" value="DNAJ_1"/>
    <property type="match status" value="1"/>
</dbReference>
<protein>
    <submittedName>
        <fullName evidence="3">RCG23817, isoform CRA_d</fullName>
    </submittedName>
</protein>
<dbReference type="SMART" id="SM00271">
    <property type="entry name" value="DnaJ"/>
    <property type="match status" value="1"/>
</dbReference>
<dbReference type="InterPro" id="IPR018253">
    <property type="entry name" value="DnaJ_domain_CS"/>
</dbReference>
<evidence type="ECO:0000259" key="2">
    <source>
        <dbReference type="PROSITE" id="PS50076"/>
    </source>
</evidence>
<dbReference type="SUPFAM" id="SSF46565">
    <property type="entry name" value="Chaperone J-domain"/>
    <property type="match status" value="1"/>
</dbReference>
<evidence type="ECO:0000256" key="1">
    <source>
        <dbReference type="ARBA" id="ARBA00023186"/>
    </source>
</evidence>
<dbReference type="FunFam" id="1.10.287.110:FF:000021">
    <property type="entry name" value="DnaJ (Hsp40) homolog, subfamily B, member 2"/>
    <property type="match status" value="1"/>
</dbReference>
<dbReference type="PRINTS" id="PR00625">
    <property type="entry name" value="JDOMAIN"/>
</dbReference>
<name>A6JW02_RAT</name>
<gene>
    <name evidence="3" type="ORF">rCG_23817</name>
</gene>
<keyword evidence="1" id="KW-0143">Chaperone</keyword>
<dbReference type="Proteomes" id="UP000234681">
    <property type="component" value="Chromosome 9"/>
</dbReference>
<dbReference type="PROSITE" id="PS50076">
    <property type="entry name" value="DNAJ_2"/>
    <property type="match status" value="1"/>
</dbReference>
<dbReference type="PANTHER" id="PTHR45168">
    <property type="entry name" value="DNAJ HOMOLOG SUBFAMILY B MEMBER 2"/>
    <property type="match status" value="1"/>
</dbReference>